<name>A0A9P9DK73_9HYPO</name>
<dbReference type="AlphaFoldDB" id="A0A9P9DK73"/>
<feature type="domain" description="Fungal-type protein kinase" evidence="1">
    <location>
        <begin position="101"/>
        <end position="190"/>
    </location>
</feature>
<sequence>MSIEETTNNTIYQVSVSLSVLLGVRKLIASCCKWRRFIQHDVVIHLPTSFFGGTWPNVLTVKPKLSLNLNKASSMKSVVTFTRQSKDSLKITSRTSLGHPRSGLNSSELFSAHDLELLITIVAGSIRMGDAELGMNPLILFEDIGNYVLIKGNDSPASEVRNYYLEGVPIAFPRRIVSQDSTCYWARRPASGKSESSWHVLEIKNAIFGRKGTTIARSRAWYNCSVTDTSRPLRISTMACGLRPPKSFTPTPSALQQVQRGVRLTALVLGMMQPGTSTTRHGNSDGNVGDKLAQKHQSSRRHCAITCGHHGTAAAWR</sequence>
<proteinExistence type="predicted"/>
<gene>
    <name evidence="2" type="ORF">B0J13DRAFT_532301</name>
</gene>
<evidence type="ECO:0000313" key="2">
    <source>
        <dbReference type="EMBL" id="KAH7120419.1"/>
    </source>
</evidence>
<dbReference type="Pfam" id="PF17667">
    <property type="entry name" value="Pkinase_fungal"/>
    <property type="match status" value="1"/>
</dbReference>
<dbReference type="EMBL" id="JAGMUU010000028">
    <property type="protein sequence ID" value="KAH7120419.1"/>
    <property type="molecule type" value="Genomic_DNA"/>
</dbReference>
<comment type="caution">
    <text evidence="2">The sequence shown here is derived from an EMBL/GenBank/DDBJ whole genome shotgun (WGS) entry which is preliminary data.</text>
</comment>
<evidence type="ECO:0000313" key="3">
    <source>
        <dbReference type="Proteomes" id="UP000717696"/>
    </source>
</evidence>
<keyword evidence="3" id="KW-1185">Reference proteome</keyword>
<accession>A0A9P9DK73</accession>
<reference evidence="2" key="1">
    <citation type="journal article" date="2021" name="Nat. Commun.">
        <title>Genetic determinants of endophytism in the Arabidopsis root mycobiome.</title>
        <authorList>
            <person name="Mesny F."/>
            <person name="Miyauchi S."/>
            <person name="Thiergart T."/>
            <person name="Pickel B."/>
            <person name="Atanasova L."/>
            <person name="Karlsson M."/>
            <person name="Huettel B."/>
            <person name="Barry K.W."/>
            <person name="Haridas S."/>
            <person name="Chen C."/>
            <person name="Bauer D."/>
            <person name="Andreopoulos W."/>
            <person name="Pangilinan J."/>
            <person name="LaButti K."/>
            <person name="Riley R."/>
            <person name="Lipzen A."/>
            <person name="Clum A."/>
            <person name="Drula E."/>
            <person name="Henrissat B."/>
            <person name="Kohler A."/>
            <person name="Grigoriev I.V."/>
            <person name="Martin F.M."/>
            <person name="Hacquard S."/>
        </authorList>
    </citation>
    <scope>NUCLEOTIDE SEQUENCE</scope>
    <source>
        <strain evidence="2">MPI-CAGE-AT-0021</strain>
    </source>
</reference>
<organism evidence="2 3">
    <name type="scientific">Dactylonectria estremocensis</name>
    <dbReference type="NCBI Taxonomy" id="1079267"/>
    <lineage>
        <taxon>Eukaryota</taxon>
        <taxon>Fungi</taxon>
        <taxon>Dikarya</taxon>
        <taxon>Ascomycota</taxon>
        <taxon>Pezizomycotina</taxon>
        <taxon>Sordariomycetes</taxon>
        <taxon>Hypocreomycetidae</taxon>
        <taxon>Hypocreales</taxon>
        <taxon>Nectriaceae</taxon>
        <taxon>Dactylonectria</taxon>
    </lineage>
</organism>
<dbReference type="Proteomes" id="UP000717696">
    <property type="component" value="Unassembled WGS sequence"/>
</dbReference>
<evidence type="ECO:0000259" key="1">
    <source>
        <dbReference type="Pfam" id="PF17667"/>
    </source>
</evidence>
<dbReference type="InterPro" id="IPR040976">
    <property type="entry name" value="Pkinase_fungal"/>
</dbReference>
<dbReference type="OrthoDB" id="5584477at2759"/>
<protein>
    <recommendedName>
        <fullName evidence="1">Fungal-type protein kinase domain-containing protein</fullName>
    </recommendedName>
</protein>